<dbReference type="InterPro" id="IPR027839">
    <property type="entry name" value="DUF4432"/>
</dbReference>
<dbReference type="STRING" id="442562.Rumeso_01096"/>
<accession>A0A017HUF3</accession>
<dbReference type="PATRIC" id="fig|442562.3.peg.1088"/>
<gene>
    <name evidence="1" type="ORF">Rumeso_01096</name>
</gene>
<organism evidence="1 2">
    <name type="scientific">Rubellimicrobium mesophilum DSM 19309</name>
    <dbReference type="NCBI Taxonomy" id="442562"/>
    <lineage>
        <taxon>Bacteria</taxon>
        <taxon>Pseudomonadati</taxon>
        <taxon>Pseudomonadota</taxon>
        <taxon>Alphaproteobacteria</taxon>
        <taxon>Rhodobacterales</taxon>
        <taxon>Roseobacteraceae</taxon>
        <taxon>Rubellimicrobium</taxon>
    </lineage>
</organism>
<dbReference type="EMBL" id="AOSK01000030">
    <property type="protein sequence ID" value="EYD77389.1"/>
    <property type="molecule type" value="Genomic_DNA"/>
</dbReference>
<dbReference type="GO" id="GO:0030246">
    <property type="term" value="F:carbohydrate binding"/>
    <property type="evidence" value="ECO:0007669"/>
    <property type="project" value="InterPro"/>
</dbReference>
<dbReference type="Pfam" id="PF14486">
    <property type="entry name" value="DUF4432"/>
    <property type="match status" value="1"/>
</dbReference>
<reference evidence="1 2" key="1">
    <citation type="submission" date="2013-02" db="EMBL/GenBank/DDBJ databases">
        <authorList>
            <person name="Fiebig A."/>
            <person name="Goeker M."/>
            <person name="Klenk H.-P.P."/>
        </authorList>
    </citation>
    <scope>NUCLEOTIDE SEQUENCE [LARGE SCALE GENOMIC DNA]</scope>
    <source>
        <strain evidence="1 2">DSM 19309</strain>
    </source>
</reference>
<dbReference type="Gene3D" id="2.70.98.10">
    <property type="match status" value="1"/>
</dbReference>
<dbReference type="Proteomes" id="UP000019666">
    <property type="component" value="Unassembled WGS sequence"/>
</dbReference>
<evidence type="ECO:0000313" key="1">
    <source>
        <dbReference type="EMBL" id="EYD77389.1"/>
    </source>
</evidence>
<dbReference type="InterPro" id="IPR014718">
    <property type="entry name" value="GH-type_carb-bd"/>
</dbReference>
<comment type="caution">
    <text evidence="1">The sequence shown here is derived from an EMBL/GenBank/DDBJ whole genome shotgun (WGS) entry which is preliminary data.</text>
</comment>
<dbReference type="AlphaFoldDB" id="A0A017HUF3"/>
<dbReference type="CDD" id="cd09023">
    <property type="entry name" value="Aldose_epim_Ec_c4013"/>
    <property type="match status" value="1"/>
</dbReference>
<keyword evidence="2" id="KW-1185">Reference proteome</keyword>
<proteinExistence type="predicted"/>
<protein>
    <recommendedName>
        <fullName evidence="3">DUF4432 domain-containing protein</fullName>
    </recommendedName>
</protein>
<dbReference type="HOGENOM" id="CLU_056939_0_0_5"/>
<evidence type="ECO:0000313" key="2">
    <source>
        <dbReference type="Proteomes" id="UP000019666"/>
    </source>
</evidence>
<sequence length="246" mass="26657">MDWLRGFGGGLLATCGLDSMGPASLDGGREHGLHGRIGRMPASVTRCEVTDQQVIIGGTVRQAALFGETLRLDRTISAEVGGASIRIEDRVTNEGMDPEGHMILYHCNFGWPFLDEGARVVGPGPAPTPRDPPAAAGLDTWAEVHGPVDDYPEQVFVHDVQGPEGRARLENPRLGLVAALSWDASTLPAMFQWKLLRRRQYVMGLEPVNTRAIFGRARARADGELPILAPGETRAYRLTLSVDELA</sequence>
<name>A0A017HUF3_9RHOB</name>
<evidence type="ECO:0008006" key="3">
    <source>
        <dbReference type="Google" id="ProtNLM"/>
    </source>
</evidence>